<protein>
    <submittedName>
        <fullName evidence="2">Uncharacterized protein</fullName>
    </submittedName>
</protein>
<feature type="region of interest" description="Disordered" evidence="1">
    <location>
        <begin position="165"/>
        <end position="237"/>
    </location>
</feature>
<evidence type="ECO:0000313" key="3">
    <source>
        <dbReference type="Proteomes" id="UP001151760"/>
    </source>
</evidence>
<organism evidence="2 3">
    <name type="scientific">Tanacetum coccineum</name>
    <dbReference type="NCBI Taxonomy" id="301880"/>
    <lineage>
        <taxon>Eukaryota</taxon>
        <taxon>Viridiplantae</taxon>
        <taxon>Streptophyta</taxon>
        <taxon>Embryophyta</taxon>
        <taxon>Tracheophyta</taxon>
        <taxon>Spermatophyta</taxon>
        <taxon>Magnoliopsida</taxon>
        <taxon>eudicotyledons</taxon>
        <taxon>Gunneridae</taxon>
        <taxon>Pentapetalae</taxon>
        <taxon>asterids</taxon>
        <taxon>campanulids</taxon>
        <taxon>Asterales</taxon>
        <taxon>Asteraceae</taxon>
        <taxon>Asteroideae</taxon>
        <taxon>Anthemideae</taxon>
        <taxon>Anthemidinae</taxon>
        <taxon>Tanacetum</taxon>
    </lineage>
</organism>
<evidence type="ECO:0000256" key="1">
    <source>
        <dbReference type="SAM" id="MobiDB-lite"/>
    </source>
</evidence>
<feature type="compositionally biased region" description="Low complexity" evidence="1">
    <location>
        <begin position="178"/>
        <end position="194"/>
    </location>
</feature>
<reference evidence="2" key="1">
    <citation type="journal article" date="2022" name="Int. J. Mol. Sci.">
        <title>Draft Genome of Tanacetum Coccineum: Genomic Comparison of Closely Related Tanacetum-Family Plants.</title>
        <authorList>
            <person name="Yamashiro T."/>
            <person name="Shiraishi A."/>
            <person name="Nakayama K."/>
            <person name="Satake H."/>
        </authorList>
    </citation>
    <scope>NUCLEOTIDE SEQUENCE</scope>
</reference>
<accession>A0ABQ4XM45</accession>
<feature type="compositionally biased region" description="Low complexity" evidence="1">
    <location>
        <begin position="210"/>
        <end position="227"/>
    </location>
</feature>
<comment type="caution">
    <text evidence="2">The sequence shown here is derived from an EMBL/GenBank/DDBJ whole genome shotgun (WGS) entry which is preliminary data.</text>
</comment>
<reference evidence="2" key="2">
    <citation type="submission" date="2022-01" db="EMBL/GenBank/DDBJ databases">
        <authorList>
            <person name="Yamashiro T."/>
            <person name="Shiraishi A."/>
            <person name="Satake H."/>
            <person name="Nakayama K."/>
        </authorList>
    </citation>
    <scope>NUCLEOTIDE SEQUENCE</scope>
</reference>
<dbReference type="EMBL" id="BQNB010009619">
    <property type="protein sequence ID" value="GJS66003.1"/>
    <property type="molecule type" value="Genomic_DNA"/>
</dbReference>
<dbReference type="Proteomes" id="UP001151760">
    <property type="component" value="Unassembled WGS sequence"/>
</dbReference>
<evidence type="ECO:0000313" key="2">
    <source>
        <dbReference type="EMBL" id="GJS66003.1"/>
    </source>
</evidence>
<keyword evidence="3" id="KW-1185">Reference proteome</keyword>
<gene>
    <name evidence="2" type="ORF">Tco_0680567</name>
</gene>
<name>A0ABQ4XM45_9ASTR</name>
<proteinExistence type="predicted"/>
<sequence>MWSLNHLSVSVPSRGLYKTKPPSPRVIKTLIQVPRQGQETRTKKNKTIVIGENEILTREIQTHMKPWVDIICENAICLGGHRDHVSSCLCHMLYCIETSTPYNLAFFIPKRMEKTRFKPKELLPYGMLLTRLFKHVVSVSPELAFDQYLLHDRAMHPLAPYYERKTRADRIKKRPRESNTSSSSSTLNHPSSSHLLDDPVDENDDEAFHSNPSSLSQNISSSSNNVSRVHQNPPHESHYLNTYLSETINLQTQQRDAHREGLRSIGQALKNMMGGKQK</sequence>